<name>A0A6C0KJC0_9ZZZZ</name>
<accession>A0A6C0KJC0</accession>
<feature type="compositionally biased region" description="Polar residues" evidence="1">
    <location>
        <begin position="1"/>
        <end position="22"/>
    </location>
</feature>
<dbReference type="AlphaFoldDB" id="A0A6C0KJC0"/>
<evidence type="ECO:0000256" key="1">
    <source>
        <dbReference type="SAM" id="MobiDB-lite"/>
    </source>
</evidence>
<evidence type="ECO:0000313" key="2">
    <source>
        <dbReference type="EMBL" id="QHU18112.1"/>
    </source>
</evidence>
<protein>
    <submittedName>
        <fullName evidence="2">Uncharacterized protein</fullName>
    </submittedName>
</protein>
<dbReference type="EMBL" id="MN740925">
    <property type="protein sequence ID" value="QHU18112.1"/>
    <property type="molecule type" value="Genomic_DNA"/>
</dbReference>
<sequence length="157" mass="17759">MQTAFQRNRTRRASNGGTNPPAESSVGLNTELETFLNLNASEAYKRQWHRLERGLRLNRIRKFVESEKTRLGLSDEDAEYLKTKLEKALDKKLLNSKTSVVYDPEKEEIQEIKGLVYHKTADGKILSSIVDKKSGVTFRKKAGSVAQVQPAQAQPEI</sequence>
<proteinExistence type="predicted"/>
<feature type="region of interest" description="Disordered" evidence="1">
    <location>
        <begin position="1"/>
        <end position="26"/>
    </location>
</feature>
<reference evidence="2" key="1">
    <citation type="journal article" date="2020" name="Nature">
        <title>Giant virus diversity and host interactions through global metagenomics.</title>
        <authorList>
            <person name="Schulz F."/>
            <person name="Roux S."/>
            <person name="Paez-Espino D."/>
            <person name="Jungbluth S."/>
            <person name="Walsh D.A."/>
            <person name="Denef V.J."/>
            <person name="McMahon K.D."/>
            <person name="Konstantinidis K.T."/>
            <person name="Eloe-Fadrosh E.A."/>
            <person name="Kyrpides N.C."/>
            <person name="Woyke T."/>
        </authorList>
    </citation>
    <scope>NUCLEOTIDE SEQUENCE</scope>
    <source>
        <strain evidence="2">GVMAG-S-3300013006-138</strain>
    </source>
</reference>
<organism evidence="2">
    <name type="scientific">viral metagenome</name>
    <dbReference type="NCBI Taxonomy" id="1070528"/>
    <lineage>
        <taxon>unclassified sequences</taxon>
        <taxon>metagenomes</taxon>
        <taxon>organismal metagenomes</taxon>
    </lineage>
</organism>